<dbReference type="RefSeq" id="WP_119481224.1">
    <property type="nucleotide sequence ID" value="NZ_QXTG01000001.1"/>
</dbReference>
<dbReference type="InterPro" id="IPR002347">
    <property type="entry name" value="SDR_fam"/>
</dbReference>
<dbReference type="PANTHER" id="PTHR48107">
    <property type="entry name" value="NADPH-DEPENDENT ALDEHYDE REDUCTASE-LIKE PROTEIN, CHLOROPLASTIC-RELATED"/>
    <property type="match status" value="1"/>
</dbReference>
<organism evidence="3 4">
    <name type="scientific">Amnibacterium setariae</name>
    <dbReference type="NCBI Taxonomy" id="2306585"/>
    <lineage>
        <taxon>Bacteria</taxon>
        <taxon>Bacillati</taxon>
        <taxon>Actinomycetota</taxon>
        <taxon>Actinomycetes</taxon>
        <taxon>Micrococcales</taxon>
        <taxon>Microbacteriaceae</taxon>
        <taxon>Amnibacterium</taxon>
    </lineage>
</organism>
<gene>
    <name evidence="3" type="ORF">D1781_05570</name>
</gene>
<keyword evidence="4" id="KW-1185">Reference proteome</keyword>
<dbReference type="Proteomes" id="UP000265742">
    <property type="component" value="Unassembled WGS sequence"/>
</dbReference>
<sequence>MTTTRRGAAVLTGVGRRRGIAAAIALGLAEDGWDLVLPTWTPYDRRLGIGGGADEVVAIAAAARDAGAAVTLVEADLAAVDAAETVFAAAAAADRLGPVRALVLSHSESVDSGILDTTVAAWDRHFAVNARAAWLLVKRFAEGLPDAPSTAVTGRIVALTSDHTAFNLPYGSSKGALDRLVRAAAVELGPRGIRANLVNPGPIDTGWMDDAIREACVAETPAGRLGTPSDTADLVRFLLSDAGGWISGQLLHSNGGFHVG</sequence>
<dbReference type="EMBL" id="QXTG01000001">
    <property type="protein sequence ID" value="RIX30862.1"/>
    <property type="molecule type" value="Genomic_DNA"/>
</dbReference>
<dbReference type="Gene3D" id="3.40.50.720">
    <property type="entry name" value="NAD(P)-binding Rossmann-like Domain"/>
    <property type="match status" value="1"/>
</dbReference>
<accession>A0A3A1U388</accession>
<evidence type="ECO:0000313" key="4">
    <source>
        <dbReference type="Proteomes" id="UP000265742"/>
    </source>
</evidence>
<dbReference type="InterPro" id="IPR036291">
    <property type="entry name" value="NAD(P)-bd_dom_sf"/>
</dbReference>
<dbReference type="GO" id="GO:0016614">
    <property type="term" value="F:oxidoreductase activity, acting on CH-OH group of donors"/>
    <property type="evidence" value="ECO:0007669"/>
    <property type="project" value="UniProtKB-ARBA"/>
</dbReference>
<dbReference type="Pfam" id="PF13561">
    <property type="entry name" value="adh_short_C2"/>
    <property type="match status" value="1"/>
</dbReference>
<dbReference type="CDD" id="cd05233">
    <property type="entry name" value="SDR_c"/>
    <property type="match status" value="1"/>
</dbReference>
<evidence type="ECO:0000256" key="2">
    <source>
        <dbReference type="ARBA" id="ARBA00023002"/>
    </source>
</evidence>
<evidence type="ECO:0000313" key="3">
    <source>
        <dbReference type="EMBL" id="RIX30862.1"/>
    </source>
</evidence>
<dbReference type="SUPFAM" id="SSF51735">
    <property type="entry name" value="NAD(P)-binding Rossmann-fold domains"/>
    <property type="match status" value="1"/>
</dbReference>
<proteinExistence type="inferred from homology"/>
<name>A0A3A1U388_9MICO</name>
<dbReference type="OrthoDB" id="9803333at2"/>
<comment type="similarity">
    <text evidence="1">Belongs to the short-chain dehydrogenases/reductases (SDR) family.</text>
</comment>
<reference evidence="4" key="1">
    <citation type="submission" date="2018-09" db="EMBL/GenBank/DDBJ databases">
        <authorList>
            <person name="Kim I."/>
        </authorList>
    </citation>
    <scope>NUCLEOTIDE SEQUENCE [LARGE SCALE GENOMIC DNA]</scope>
    <source>
        <strain evidence="4">DD4a</strain>
    </source>
</reference>
<comment type="caution">
    <text evidence="3">The sequence shown here is derived from an EMBL/GenBank/DDBJ whole genome shotgun (WGS) entry which is preliminary data.</text>
</comment>
<evidence type="ECO:0000256" key="1">
    <source>
        <dbReference type="ARBA" id="ARBA00006484"/>
    </source>
</evidence>
<dbReference type="PANTHER" id="PTHR48107:SF7">
    <property type="entry name" value="RE15974P"/>
    <property type="match status" value="1"/>
</dbReference>
<dbReference type="AlphaFoldDB" id="A0A3A1U388"/>
<dbReference type="PRINTS" id="PR00081">
    <property type="entry name" value="GDHRDH"/>
</dbReference>
<dbReference type="InterPro" id="IPR020904">
    <property type="entry name" value="Sc_DH/Rdtase_CS"/>
</dbReference>
<keyword evidence="2" id="KW-0560">Oxidoreductase</keyword>
<dbReference type="PROSITE" id="PS00061">
    <property type="entry name" value="ADH_SHORT"/>
    <property type="match status" value="1"/>
</dbReference>
<protein>
    <submittedName>
        <fullName evidence="3">SDR family oxidoreductase</fullName>
    </submittedName>
</protein>